<feature type="domain" description="RING-type" evidence="7">
    <location>
        <begin position="1335"/>
        <end position="1382"/>
    </location>
</feature>
<dbReference type="InterPro" id="IPR049730">
    <property type="entry name" value="SNF2/RAD54-like_C"/>
</dbReference>
<proteinExistence type="predicted"/>
<dbReference type="GeneID" id="106486806"/>
<evidence type="ECO:0000256" key="5">
    <source>
        <dbReference type="PROSITE-ProRule" id="PRU00175"/>
    </source>
</evidence>
<dbReference type="InterPro" id="IPR038718">
    <property type="entry name" value="SNF2-like_sf"/>
</dbReference>
<dbReference type="InterPro" id="IPR036390">
    <property type="entry name" value="WH_DNA-bd_sf"/>
</dbReference>
<keyword evidence="3" id="KW-0378">Hydrolase</keyword>
<organism evidence="10 11">
    <name type="scientific">Apteryx mantelli</name>
    <name type="common">North Island brown kiwi</name>
    <dbReference type="NCBI Taxonomy" id="2696672"/>
    <lineage>
        <taxon>Eukaryota</taxon>
        <taxon>Metazoa</taxon>
        <taxon>Chordata</taxon>
        <taxon>Craniata</taxon>
        <taxon>Vertebrata</taxon>
        <taxon>Euteleostomi</taxon>
        <taxon>Archelosauria</taxon>
        <taxon>Archosauria</taxon>
        <taxon>Dinosauria</taxon>
        <taxon>Saurischia</taxon>
        <taxon>Theropoda</taxon>
        <taxon>Coelurosauria</taxon>
        <taxon>Aves</taxon>
        <taxon>Palaeognathae</taxon>
        <taxon>Apterygiformes</taxon>
        <taxon>Apterygidae</taxon>
        <taxon>Apteryx</taxon>
    </lineage>
</organism>
<dbReference type="SUPFAM" id="SSF57850">
    <property type="entry name" value="RING/U-box"/>
    <property type="match status" value="1"/>
</dbReference>
<evidence type="ECO:0000259" key="7">
    <source>
        <dbReference type="PROSITE" id="PS50089"/>
    </source>
</evidence>
<dbReference type="SMART" id="SM00526">
    <property type="entry name" value="H15"/>
    <property type="match status" value="1"/>
</dbReference>
<dbReference type="SMART" id="SM00487">
    <property type="entry name" value="DEXDc"/>
    <property type="match status" value="1"/>
</dbReference>
<dbReference type="InterPro" id="IPR014001">
    <property type="entry name" value="Helicase_ATP-bd"/>
</dbReference>
<dbReference type="SMART" id="SM00184">
    <property type="entry name" value="RING"/>
    <property type="match status" value="1"/>
</dbReference>
<dbReference type="PANTHER" id="PTHR45865">
    <property type="entry name" value="E3 UBIQUITIN-PROTEIN LIGASE SHPRH FAMILY MEMBER"/>
    <property type="match status" value="1"/>
</dbReference>
<evidence type="ECO:0000313" key="10">
    <source>
        <dbReference type="Proteomes" id="UP001652627"/>
    </source>
</evidence>
<dbReference type="InterPro" id="IPR052583">
    <property type="entry name" value="ATP-helicase/E3_Ub-Ligase"/>
</dbReference>
<dbReference type="Pfam" id="PF00538">
    <property type="entry name" value="Linker_histone"/>
    <property type="match status" value="1"/>
</dbReference>
<dbReference type="PROSITE" id="PS51504">
    <property type="entry name" value="H15"/>
    <property type="match status" value="1"/>
</dbReference>
<dbReference type="Pfam" id="PF21325">
    <property type="entry name" value="SHPRH_helical-1st"/>
    <property type="match status" value="1"/>
</dbReference>
<dbReference type="PROSITE" id="PS51194">
    <property type="entry name" value="HELICASE_CTER"/>
    <property type="match status" value="1"/>
</dbReference>
<dbReference type="CDD" id="cd16569">
    <property type="entry name" value="RING-HC_SHPRH-like"/>
    <property type="match status" value="1"/>
</dbReference>
<dbReference type="InterPro" id="IPR005818">
    <property type="entry name" value="Histone_H1/H5_H15"/>
</dbReference>
<evidence type="ECO:0000256" key="6">
    <source>
        <dbReference type="SAM" id="MobiDB-lite"/>
    </source>
</evidence>
<dbReference type="InterPro" id="IPR000330">
    <property type="entry name" value="SNF2_N"/>
</dbReference>
<dbReference type="CDD" id="cd18070">
    <property type="entry name" value="DEXQc_SHPRH"/>
    <property type="match status" value="1"/>
</dbReference>
<sequence length="1586" mass="181758">MSSRRKHAPPSKVDEEKKKQLCWNMHEDRRNEVITLDDDMTDEDSLPGPGTSSVSFVVINDDSVDEDLIQKEHSGSKSVTFLTTNVEEDSCSTLTPVSVQLNIIVLPYREDASWKVLLGELALHLPPEQSLTEEFHERSFTLMRGDSDDQLQICVHARSEEENNNETKEYLGAYERSILVEPSLGGEILEGLRWLQKKKIIGLYQRPREAQTLKVGIHLLETGLSKPEFLSDGGGRPKKANQLIQKLMEKFYSFIIPDVLDEDDEESDMELERQNIEELYDFVRRTHQQDIQLLREDVQHPALIPILRPYQSEAVNWMLHRENFISTPSSENALHFLWREVITPDGAKIYYNPFTGCIIREYPIAGPQWPGGILADEMGLGKTVEVLALILTHTRQDVKQDVLTLPEGKLVNFFVPPQPLEGNKKKKTKKLELKLKEKIQYPSLRVMILAAVKEMNVKKGASIIAIFKYISAIYRYDVQRNRRLLKRTLEKLIAEQVVEQVKGHGLAGSFKLGKNYKEQKRRERTKEQIAKTSARIQKYLTDAKTQIKESRNSDVASENVLKTPLRADITTEHDYCTTSKSNRKSEADHDNSVKENNVQQEAGGTKSSDLHAMKPVSTGATLIISPSSICHQWVDEINRHVRSSSLRVLVYQGVKKHGFLQPHMLAEQEVVITTYDVLRTELNYVDIPHSNSEDGRRFRNQKRYMAIPSPLVAVEWWRICLDEAQMVECTTAKAAEMALRLSGINRWCVSGTPVQRGLEDLYGLVLFLGVDPYWVKHWWDQLLYRPYCRKNPQPLYSLIAKIMWRSAKKDVIDQIQIPPQTENVHWLHFSPVERHFYHRQHEVCCQDALAKLRKISDWTLKLSSLDRRTVTSILYPLLRLRQACCHPQAVRGEFLPLQKSTMTMEELLTSLQKKCRTECEEAHRQLVCALNGLAGIHIIKGEYALAAELYREVLRSSEEHKEKLKTDSLQRLHSTHNLMELLLAKHPGIPPTLRDSRLAEEAEQLRQHYMSKSNAEVAEAHQALQPVLQTIRELQRKIHSGSPWWLDVIQTAIQYAIDEELVQRVQNEITSNYKQQTNKLSMADKFHDCRGLQYLLTTQLDEVKKFQKIVREAVKNLEGPPSKQIIEAATICHLRPVRLPLNNCVFCKADELFTEYESKLFSHTVKGQMAIFEEMIEDEEGLVDDRLPTTSRGLWATSETERALKAILSFAKAHRMDVKLTEEGSMFLELFEAWKKEYKLLHEYWMVLRDHVSAIDELAMATERLRVRHPDEPKPNPPVLHIIEPHEVEQNRVKLLNDKAVAKSQLQKKLGQLLYLTNLEKSQDKTTGGINPEPCPICARQLGKQWAVLTCGHCFCNECIAIIIEQYSVGTRRSSIKCAICRQTTSHKEISYVFTAETANQEDDIPVKGSHSTKVEAVVRTLKRIQFKDPGAKSLVFSTWQDVLDIISKALYDNNMVFSQINGISRFQENLSAFKYDPKINILLLPLHTGSNGLNIIEATHVLLVEPILNPAHELQAIGRVHRIGQTKSTIVHRFLIKATIEERMQTMLKTVDRSHTSSSMKQSEASVLTVADLADLFTEETEELE</sequence>
<dbReference type="InterPro" id="IPR001841">
    <property type="entry name" value="Znf_RING"/>
</dbReference>
<dbReference type="PANTHER" id="PTHR45865:SF1">
    <property type="entry name" value="E3 UBIQUITIN-PROTEIN LIGASE SHPRH"/>
    <property type="match status" value="1"/>
</dbReference>
<name>A0ABM4EAA6_9AVES</name>
<keyword evidence="4" id="KW-0862">Zinc</keyword>
<dbReference type="InterPro" id="IPR027417">
    <property type="entry name" value="P-loop_NTPase"/>
</dbReference>
<protein>
    <submittedName>
        <fullName evidence="11">E3 ubiquitin-protein ligase SHPRH isoform X2</fullName>
    </submittedName>
</protein>
<evidence type="ECO:0000313" key="11">
    <source>
        <dbReference type="RefSeq" id="XP_067149639.1"/>
    </source>
</evidence>
<keyword evidence="10" id="KW-1185">Reference proteome</keyword>
<dbReference type="InterPro" id="IPR048686">
    <property type="entry name" value="SHPRH_helical_1st"/>
</dbReference>
<dbReference type="Gene3D" id="3.40.50.10810">
    <property type="entry name" value="Tandem AAA-ATPase domain"/>
    <property type="match status" value="2"/>
</dbReference>
<feature type="domain" description="Helicase C-terminal" evidence="8">
    <location>
        <begin position="1417"/>
        <end position="1575"/>
    </location>
</feature>
<feature type="compositionally biased region" description="Basic and acidic residues" evidence="6">
    <location>
        <begin position="583"/>
        <end position="593"/>
    </location>
</feature>
<dbReference type="InterPro" id="IPR027370">
    <property type="entry name" value="Znf-RING_euk"/>
</dbReference>
<dbReference type="InterPro" id="IPR001650">
    <property type="entry name" value="Helicase_C-like"/>
</dbReference>
<dbReference type="Proteomes" id="UP001652627">
    <property type="component" value="Chromosome 3"/>
</dbReference>
<dbReference type="PROSITE" id="PS50089">
    <property type="entry name" value="ZF_RING_2"/>
    <property type="match status" value="1"/>
</dbReference>
<dbReference type="Pfam" id="PF21324">
    <property type="entry name" value="SHPRH_helical-2nd"/>
    <property type="match status" value="1"/>
</dbReference>
<dbReference type="Gene3D" id="3.30.40.10">
    <property type="entry name" value="Zinc/RING finger domain, C3HC4 (zinc finger)"/>
    <property type="match status" value="1"/>
</dbReference>
<feature type="region of interest" description="Disordered" evidence="6">
    <location>
        <begin position="1"/>
        <end position="20"/>
    </location>
</feature>
<reference evidence="11" key="1">
    <citation type="submission" date="2025-08" db="UniProtKB">
        <authorList>
            <consortium name="RefSeq"/>
        </authorList>
    </citation>
    <scope>IDENTIFICATION</scope>
    <source>
        <tissue evidence="11">Blood</tissue>
    </source>
</reference>
<feature type="domain" description="H15" evidence="9">
    <location>
        <begin position="440"/>
        <end position="514"/>
    </location>
</feature>
<dbReference type="InterPro" id="IPR048695">
    <property type="entry name" value="SHPRH_helical_2nd"/>
</dbReference>
<keyword evidence="2 5" id="KW-0863">Zinc-finger</keyword>
<dbReference type="Gene3D" id="3.40.50.300">
    <property type="entry name" value="P-loop containing nucleotide triphosphate hydrolases"/>
    <property type="match status" value="1"/>
</dbReference>
<dbReference type="CDD" id="cd18793">
    <property type="entry name" value="SF2_C_SNF"/>
    <property type="match status" value="1"/>
</dbReference>
<dbReference type="CDD" id="cd00073">
    <property type="entry name" value="H15"/>
    <property type="match status" value="1"/>
</dbReference>
<evidence type="ECO:0000256" key="2">
    <source>
        <dbReference type="ARBA" id="ARBA00022771"/>
    </source>
</evidence>
<dbReference type="Gene3D" id="1.10.10.10">
    <property type="entry name" value="Winged helix-like DNA-binding domain superfamily/Winged helix DNA-binding domain"/>
    <property type="match status" value="1"/>
</dbReference>
<gene>
    <name evidence="11" type="primary">SHPRH</name>
</gene>
<dbReference type="SUPFAM" id="SSF52540">
    <property type="entry name" value="P-loop containing nucleoside triphosphate hydrolases"/>
    <property type="match status" value="2"/>
</dbReference>
<dbReference type="Pfam" id="PF00271">
    <property type="entry name" value="Helicase_C"/>
    <property type="match status" value="1"/>
</dbReference>
<dbReference type="Pfam" id="PF13445">
    <property type="entry name" value="zf-RING_UBOX"/>
    <property type="match status" value="1"/>
</dbReference>
<evidence type="ECO:0000259" key="9">
    <source>
        <dbReference type="PROSITE" id="PS51504"/>
    </source>
</evidence>
<feature type="compositionally biased region" description="Polar residues" evidence="6">
    <location>
        <begin position="594"/>
        <end position="607"/>
    </location>
</feature>
<evidence type="ECO:0000256" key="1">
    <source>
        <dbReference type="ARBA" id="ARBA00022723"/>
    </source>
</evidence>
<evidence type="ECO:0000256" key="4">
    <source>
        <dbReference type="ARBA" id="ARBA00022833"/>
    </source>
</evidence>
<dbReference type="InterPro" id="IPR036388">
    <property type="entry name" value="WH-like_DNA-bd_sf"/>
</dbReference>
<keyword evidence="1" id="KW-0479">Metal-binding</keyword>
<dbReference type="Pfam" id="PF00176">
    <property type="entry name" value="SNF2-rel_dom"/>
    <property type="match status" value="1"/>
</dbReference>
<accession>A0ABM4EAA6</accession>
<evidence type="ECO:0000259" key="8">
    <source>
        <dbReference type="PROSITE" id="PS51194"/>
    </source>
</evidence>
<evidence type="ECO:0000256" key="3">
    <source>
        <dbReference type="ARBA" id="ARBA00022801"/>
    </source>
</evidence>
<dbReference type="SUPFAM" id="SSF46785">
    <property type="entry name" value="Winged helix' DNA-binding domain"/>
    <property type="match status" value="1"/>
</dbReference>
<dbReference type="RefSeq" id="XP_067149639.1">
    <property type="nucleotide sequence ID" value="XM_067293538.1"/>
</dbReference>
<dbReference type="InterPro" id="IPR013083">
    <property type="entry name" value="Znf_RING/FYVE/PHD"/>
</dbReference>
<dbReference type="SMART" id="SM00490">
    <property type="entry name" value="HELICc"/>
    <property type="match status" value="1"/>
</dbReference>
<dbReference type="InterPro" id="IPR017907">
    <property type="entry name" value="Znf_RING_CS"/>
</dbReference>
<feature type="region of interest" description="Disordered" evidence="6">
    <location>
        <begin position="573"/>
        <end position="612"/>
    </location>
</feature>
<dbReference type="PROSITE" id="PS00518">
    <property type="entry name" value="ZF_RING_1"/>
    <property type="match status" value="1"/>
</dbReference>